<evidence type="ECO:0000256" key="3">
    <source>
        <dbReference type="ARBA" id="ARBA00023163"/>
    </source>
</evidence>
<dbReference type="HOGENOM" id="CLU_055769_1_3_5"/>
<protein>
    <submittedName>
        <fullName evidence="6">Transcriptional regulator, RpiR family</fullName>
    </submittedName>
</protein>
<dbReference type="InterPro" id="IPR047640">
    <property type="entry name" value="RpiR-like"/>
</dbReference>
<dbReference type="GO" id="GO:0003677">
    <property type="term" value="F:DNA binding"/>
    <property type="evidence" value="ECO:0007669"/>
    <property type="project" value="UniProtKB-KW"/>
</dbReference>
<dbReference type="SUPFAM" id="SSF53697">
    <property type="entry name" value="SIS domain"/>
    <property type="match status" value="1"/>
</dbReference>
<dbReference type="PROSITE" id="PS51071">
    <property type="entry name" value="HTH_RPIR"/>
    <property type="match status" value="1"/>
</dbReference>
<dbReference type="GO" id="GO:0097367">
    <property type="term" value="F:carbohydrate derivative binding"/>
    <property type="evidence" value="ECO:0007669"/>
    <property type="project" value="InterPro"/>
</dbReference>
<dbReference type="Gene3D" id="1.10.10.10">
    <property type="entry name" value="Winged helix-like DNA-binding domain superfamily/Winged helix DNA-binding domain"/>
    <property type="match status" value="1"/>
</dbReference>
<dbReference type="Gene3D" id="3.40.50.10490">
    <property type="entry name" value="Glucose-6-phosphate isomerase like protein, domain 1"/>
    <property type="match status" value="1"/>
</dbReference>
<dbReference type="KEGG" id="mes:Meso_0175"/>
<evidence type="ECO:0000256" key="1">
    <source>
        <dbReference type="ARBA" id="ARBA00023015"/>
    </source>
</evidence>
<dbReference type="GO" id="GO:0003700">
    <property type="term" value="F:DNA-binding transcription factor activity"/>
    <property type="evidence" value="ECO:0007669"/>
    <property type="project" value="InterPro"/>
</dbReference>
<dbReference type="InterPro" id="IPR009057">
    <property type="entry name" value="Homeodomain-like_sf"/>
</dbReference>
<dbReference type="OrthoDB" id="9814676at2"/>
<organism evidence="6">
    <name type="scientific">Chelativorans sp. (strain BNC1)</name>
    <dbReference type="NCBI Taxonomy" id="266779"/>
    <lineage>
        <taxon>Bacteria</taxon>
        <taxon>Pseudomonadati</taxon>
        <taxon>Pseudomonadota</taxon>
        <taxon>Alphaproteobacteria</taxon>
        <taxon>Hyphomicrobiales</taxon>
        <taxon>Phyllobacteriaceae</taxon>
        <taxon>Chelativorans</taxon>
    </lineage>
</organism>
<evidence type="ECO:0000259" key="4">
    <source>
        <dbReference type="PROSITE" id="PS51071"/>
    </source>
</evidence>
<dbReference type="PANTHER" id="PTHR30514:SF18">
    <property type="entry name" value="RPIR-FAMILY TRANSCRIPTIONAL REGULATOR"/>
    <property type="match status" value="1"/>
</dbReference>
<keyword evidence="1" id="KW-0805">Transcription regulation</keyword>
<dbReference type="PROSITE" id="PS51464">
    <property type="entry name" value="SIS"/>
    <property type="match status" value="1"/>
</dbReference>
<dbReference type="InterPro" id="IPR035472">
    <property type="entry name" value="RpiR-like_SIS"/>
</dbReference>
<reference evidence="6" key="1">
    <citation type="submission" date="2006-06" db="EMBL/GenBank/DDBJ databases">
        <title>Complete sequence of chromosome of Chelativorans sp. BNC1.</title>
        <authorList>
            <consortium name="US DOE Joint Genome Institute"/>
            <person name="Copeland A."/>
            <person name="Lucas S."/>
            <person name="Lapidus A."/>
            <person name="Barry K."/>
            <person name="Detter J.C."/>
            <person name="Glavina del Rio T."/>
            <person name="Hammon N."/>
            <person name="Israni S."/>
            <person name="Dalin E."/>
            <person name="Tice H."/>
            <person name="Pitluck S."/>
            <person name="Chertkov O."/>
            <person name="Brettin T."/>
            <person name="Bruce D."/>
            <person name="Han C."/>
            <person name="Tapia R."/>
            <person name="Gilna P."/>
            <person name="Schmutz J."/>
            <person name="Larimer F."/>
            <person name="Land M."/>
            <person name="Hauser L."/>
            <person name="Kyrpides N."/>
            <person name="Mikhailova N."/>
            <person name="Richardson P."/>
        </authorList>
    </citation>
    <scope>NUCLEOTIDE SEQUENCE</scope>
    <source>
        <strain evidence="6">BNC1</strain>
    </source>
</reference>
<gene>
    <name evidence="6" type="ordered locus">Meso_0175</name>
</gene>
<sequence length="300" mass="32052">MDCATFAAEITRSIGTLPGQLEVAARYVLENPGDVALLSMREQARRAGVQPWTMTRLAKRFGLDGYEAVRELHGKALKEQALGFAGRAGAQMARQREAGGPMLAKEIASAAACQIFALGEAGAAHTLFEAAQAMARARRVYCVGLRSSRPVAEHLAYMLNFLGEKAVYLDFSDGVGLDALRFATQDDLVFVVTVAPYTRAAVEAARHAHARSLSIIALTDRPASPVARLARHAILVGTESPSFFHAMAPAFAAVEILAALVAGEGGDAALEVIARTERQLSDLKVHVFEYGSAHRQGNHS</sequence>
<dbReference type="InterPro" id="IPR046348">
    <property type="entry name" value="SIS_dom_sf"/>
</dbReference>
<dbReference type="InterPro" id="IPR000281">
    <property type="entry name" value="HTH_RpiR"/>
</dbReference>
<feature type="domain" description="HTH rpiR-type" evidence="4">
    <location>
        <begin position="4"/>
        <end position="80"/>
    </location>
</feature>
<evidence type="ECO:0000259" key="5">
    <source>
        <dbReference type="PROSITE" id="PS51464"/>
    </source>
</evidence>
<keyword evidence="3" id="KW-0804">Transcription</keyword>
<keyword evidence="2" id="KW-0238">DNA-binding</keyword>
<feature type="domain" description="SIS" evidence="5">
    <location>
        <begin position="130"/>
        <end position="267"/>
    </location>
</feature>
<dbReference type="InterPro" id="IPR001347">
    <property type="entry name" value="SIS_dom"/>
</dbReference>
<accession>Q11LZ5</accession>
<dbReference type="PANTHER" id="PTHR30514">
    <property type="entry name" value="GLUCOKINASE"/>
    <property type="match status" value="1"/>
</dbReference>
<dbReference type="GO" id="GO:1901135">
    <property type="term" value="P:carbohydrate derivative metabolic process"/>
    <property type="evidence" value="ECO:0007669"/>
    <property type="project" value="InterPro"/>
</dbReference>
<dbReference type="STRING" id="266779.Meso_0175"/>
<dbReference type="Pfam" id="PF01380">
    <property type="entry name" value="SIS"/>
    <property type="match status" value="1"/>
</dbReference>
<name>Q11LZ5_CHESB</name>
<dbReference type="AlphaFoldDB" id="Q11LZ5"/>
<dbReference type="EMBL" id="CP000390">
    <property type="protein sequence ID" value="ABG61580.1"/>
    <property type="molecule type" value="Genomic_DNA"/>
</dbReference>
<evidence type="ECO:0000313" key="6">
    <source>
        <dbReference type="EMBL" id="ABG61580.1"/>
    </source>
</evidence>
<dbReference type="SUPFAM" id="SSF46689">
    <property type="entry name" value="Homeodomain-like"/>
    <property type="match status" value="1"/>
</dbReference>
<dbReference type="InterPro" id="IPR036388">
    <property type="entry name" value="WH-like_DNA-bd_sf"/>
</dbReference>
<evidence type="ECO:0000256" key="2">
    <source>
        <dbReference type="ARBA" id="ARBA00023125"/>
    </source>
</evidence>
<dbReference type="CDD" id="cd05013">
    <property type="entry name" value="SIS_RpiR"/>
    <property type="match status" value="1"/>
</dbReference>
<proteinExistence type="predicted"/>
<dbReference type="eggNOG" id="COG1737">
    <property type="taxonomic scope" value="Bacteria"/>
</dbReference>